<organism evidence="1 2">
    <name type="scientific">Clavispora lusitaniae</name>
    <name type="common">Candida lusitaniae</name>
    <dbReference type="NCBI Taxonomy" id="36911"/>
    <lineage>
        <taxon>Eukaryota</taxon>
        <taxon>Fungi</taxon>
        <taxon>Dikarya</taxon>
        <taxon>Ascomycota</taxon>
        <taxon>Saccharomycotina</taxon>
        <taxon>Pichiomycetes</taxon>
        <taxon>Metschnikowiaceae</taxon>
        <taxon>Clavispora</taxon>
    </lineage>
</organism>
<name>A0ACD0WLP3_CLALS</name>
<sequence>MNIYIPLIWMLVWRSFCLASDSMSPTSQPQLPTSHDESMKDHFTKLFEKFDECFGKDFENEDEHMTKRDAFEDNLENLLIMFNNSGILLDLIHQISNSPSQMDSITNLIIQLSGRVLNMNGSVSLGNMTQLINETAEVGISALTELFFVDSQRNMLANSVGSVLANYSWIGSIVNHIGVHGWITIPKVFEIARDYKSRDPSFNGTRYTRRKRDEGNSYNGTFQSFLDNFINSAVNSQLVAASSTSVLNALNNSGILPSVVQQLAGDQDFFYLVGYIANRLYDYGVLDVIDLNALYKRAKRDRILERYLEFGLSNPTWAPQVGRFIYQLRENGALRQFKLNLLGTT</sequence>
<dbReference type="EMBL" id="CP038487">
    <property type="protein sequence ID" value="QFZ28484.1"/>
    <property type="molecule type" value="Genomic_DNA"/>
</dbReference>
<gene>
    <name evidence="1" type="ORF">EJF14_40526</name>
</gene>
<keyword evidence="2" id="KW-1185">Reference proteome</keyword>
<reference evidence="2" key="1">
    <citation type="journal article" date="2019" name="MBio">
        <title>Comparative genomics for the elucidation of multidrug resistance (MDR) in Candida lusitaniae.</title>
        <authorList>
            <person name="Kannan A."/>
            <person name="Asner S.A."/>
            <person name="Trachsel E."/>
            <person name="Kelly S."/>
            <person name="Parker J."/>
            <person name="Sanglard D."/>
        </authorList>
    </citation>
    <scope>NUCLEOTIDE SEQUENCE [LARGE SCALE GENOMIC DNA]</scope>
    <source>
        <strain evidence="2">P1</strain>
    </source>
</reference>
<protein>
    <submittedName>
        <fullName evidence="1">Uncharacterized protein</fullName>
    </submittedName>
</protein>
<proteinExistence type="predicted"/>
<evidence type="ECO:0000313" key="2">
    <source>
        <dbReference type="Proteomes" id="UP000326582"/>
    </source>
</evidence>
<dbReference type="Proteomes" id="UP000326582">
    <property type="component" value="Chromosome 4"/>
</dbReference>
<evidence type="ECO:0000313" key="1">
    <source>
        <dbReference type="EMBL" id="QFZ28484.1"/>
    </source>
</evidence>
<accession>A0ACD0WLP3</accession>